<dbReference type="GO" id="GO:0016020">
    <property type="term" value="C:membrane"/>
    <property type="evidence" value="ECO:0007669"/>
    <property type="project" value="UniProtKB-SubCell"/>
</dbReference>
<evidence type="ECO:0000256" key="3">
    <source>
        <dbReference type="ARBA" id="ARBA00022692"/>
    </source>
</evidence>
<dbReference type="STRING" id="1229727.Ga0080559_TMP4397"/>
<dbReference type="AlphaFoldDB" id="A0A1U7DAN7"/>
<gene>
    <name evidence="10" type="ORF">Ga0080559_TMP4397</name>
</gene>
<proteinExistence type="predicted"/>
<dbReference type="CDD" id="cd07989">
    <property type="entry name" value="LPLAT_AGPAT-like"/>
    <property type="match status" value="1"/>
</dbReference>
<dbReference type="Proteomes" id="UP000186559">
    <property type="component" value="Chromosome"/>
</dbReference>
<dbReference type="GO" id="GO:0006629">
    <property type="term" value="P:lipid metabolic process"/>
    <property type="evidence" value="ECO:0007669"/>
    <property type="project" value="UniProtKB-KW"/>
</dbReference>
<dbReference type="KEGG" id="tpro:Ga0080559_TMP4397"/>
<dbReference type="Pfam" id="PF01553">
    <property type="entry name" value="Acyltransferase"/>
    <property type="match status" value="1"/>
</dbReference>
<dbReference type="OrthoDB" id="9806880at2"/>
<keyword evidence="7 10" id="KW-0012">Acyltransferase</keyword>
<evidence type="ECO:0000256" key="7">
    <source>
        <dbReference type="ARBA" id="ARBA00023315"/>
    </source>
</evidence>
<keyword evidence="5" id="KW-0443">Lipid metabolism</keyword>
<keyword evidence="11" id="KW-1185">Reference proteome</keyword>
<dbReference type="EMBL" id="CP014796">
    <property type="protein sequence ID" value="APX25193.1"/>
    <property type="molecule type" value="Genomic_DNA"/>
</dbReference>
<evidence type="ECO:0000256" key="4">
    <source>
        <dbReference type="ARBA" id="ARBA00022989"/>
    </source>
</evidence>
<evidence type="ECO:0000256" key="5">
    <source>
        <dbReference type="ARBA" id="ARBA00023098"/>
    </source>
</evidence>
<dbReference type="SUPFAM" id="SSF69593">
    <property type="entry name" value="Glycerol-3-phosphate (1)-acyltransferase"/>
    <property type="match status" value="1"/>
</dbReference>
<name>A0A1U7DAN7_9RHOB</name>
<sequence length="274" mass="30445">MTGPTWRGAEPPETRICAIGWLRAVLRGGLLALVLLIGLLAKLVLRLVERPLCGQRRPVTPWITQWVSRAALVILRLSLDTRGPTMPGPGAMVANHSSWLDIFVLNARRNVYFVSKAEVANWPFIGWLARATGTVFISRDPRAAGDQKQLFEERLLHGHRLLFFPEGTSTDGQRILPFKPTLFAAFFSDGLRHEARIQAVTVVYHAPGGEDPRFHGWWGDMDFGPHLLKLLAAPRGGRVEVVYHPPVRVDDHPNRKTLAAHLEAQVRSAHPAGG</sequence>
<keyword evidence="4 8" id="KW-1133">Transmembrane helix</keyword>
<dbReference type="PANTHER" id="PTHR23063:SF52">
    <property type="entry name" value="LYSOPHOSPHATIDYLCHOLINE ACYLTRANSFERASE"/>
    <property type="match status" value="1"/>
</dbReference>
<dbReference type="EC" id="2.3.1.51" evidence="10"/>
<dbReference type="InterPro" id="IPR002123">
    <property type="entry name" value="Plipid/glycerol_acylTrfase"/>
</dbReference>
<feature type="transmembrane region" description="Helical" evidence="8">
    <location>
        <begin position="30"/>
        <end position="48"/>
    </location>
</feature>
<keyword evidence="2 10" id="KW-0808">Transferase</keyword>
<keyword evidence="6 8" id="KW-0472">Membrane</keyword>
<accession>A0A1U7DAN7</accession>
<evidence type="ECO:0000313" key="11">
    <source>
        <dbReference type="Proteomes" id="UP000186559"/>
    </source>
</evidence>
<evidence type="ECO:0000313" key="10">
    <source>
        <dbReference type="EMBL" id="APX25193.1"/>
    </source>
</evidence>
<dbReference type="GO" id="GO:0003841">
    <property type="term" value="F:1-acylglycerol-3-phosphate O-acyltransferase activity"/>
    <property type="evidence" value="ECO:0007669"/>
    <property type="project" value="UniProtKB-EC"/>
</dbReference>
<dbReference type="SMART" id="SM00563">
    <property type="entry name" value="PlsC"/>
    <property type="match status" value="1"/>
</dbReference>
<feature type="domain" description="Phospholipid/glycerol acyltransferase" evidence="9">
    <location>
        <begin position="90"/>
        <end position="205"/>
    </location>
</feature>
<protein>
    <submittedName>
        <fullName evidence="10">Lyso-ornithine lipid acyltransferase</fullName>
        <ecNumber evidence="10">2.3.1.51</ecNumber>
    </submittedName>
</protein>
<keyword evidence="3 8" id="KW-0812">Transmembrane</keyword>
<evidence type="ECO:0000256" key="2">
    <source>
        <dbReference type="ARBA" id="ARBA00022679"/>
    </source>
</evidence>
<evidence type="ECO:0000256" key="1">
    <source>
        <dbReference type="ARBA" id="ARBA00004370"/>
    </source>
</evidence>
<dbReference type="RefSeq" id="WP_076624832.1">
    <property type="nucleotide sequence ID" value="NZ_BMEW01000006.1"/>
</dbReference>
<dbReference type="PANTHER" id="PTHR23063">
    <property type="entry name" value="PHOSPHOLIPID ACYLTRANSFERASE"/>
    <property type="match status" value="1"/>
</dbReference>
<evidence type="ECO:0000259" key="9">
    <source>
        <dbReference type="SMART" id="SM00563"/>
    </source>
</evidence>
<organism evidence="10 11">
    <name type="scientific">Salipiger profundus</name>
    <dbReference type="NCBI Taxonomy" id="1229727"/>
    <lineage>
        <taxon>Bacteria</taxon>
        <taxon>Pseudomonadati</taxon>
        <taxon>Pseudomonadota</taxon>
        <taxon>Alphaproteobacteria</taxon>
        <taxon>Rhodobacterales</taxon>
        <taxon>Roseobacteraceae</taxon>
        <taxon>Salipiger</taxon>
    </lineage>
</organism>
<evidence type="ECO:0000256" key="8">
    <source>
        <dbReference type="SAM" id="Phobius"/>
    </source>
</evidence>
<reference evidence="10 11" key="1">
    <citation type="submission" date="2016-03" db="EMBL/GenBank/DDBJ databases">
        <title>Deep-sea bacteria in the southern Pacific.</title>
        <authorList>
            <person name="Tang K."/>
        </authorList>
    </citation>
    <scope>NUCLEOTIDE SEQUENCE [LARGE SCALE GENOMIC DNA]</scope>
    <source>
        <strain evidence="10 11">JLT2016</strain>
    </source>
</reference>
<comment type="subcellular location">
    <subcellularLocation>
        <location evidence="1">Membrane</location>
    </subcellularLocation>
</comment>
<evidence type="ECO:0000256" key="6">
    <source>
        <dbReference type="ARBA" id="ARBA00023136"/>
    </source>
</evidence>